<evidence type="ECO:0000313" key="3">
    <source>
        <dbReference type="Proteomes" id="UP000468717"/>
    </source>
</evidence>
<protein>
    <submittedName>
        <fullName evidence="2">Uncharacterized protein</fullName>
    </submittedName>
</protein>
<accession>A0A6I1HSD5</accession>
<dbReference type="Proteomes" id="UP000468717">
    <property type="component" value="Unassembled WGS sequence"/>
</dbReference>
<evidence type="ECO:0000313" key="2">
    <source>
        <dbReference type="EMBL" id="KAB8059929.1"/>
    </source>
</evidence>
<sequence>MRPLVLALGLLSGMGAAQAGEVLANGYGVRFDERIETAPGDLHGATVGRISIVRAADQAPVWQENTALRPGCGAIAPVTAIHDSVVATCGHLGGRHYTQKIIALQGNMPLMASVDQFDAPSPVRVERDGSLAVDVVRRDLFPGELTGPHYFLTVYRLRHDGATFGFVPSFDGDAAKRYWRHYRATRQTAPAAAVLPELLASLLAAQAGKPAICAELAMIAAELQHDGQPRAAQGARTAMLAWLDKLPAIGYPPFDPLACPGIF</sequence>
<feature type="chain" id="PRO_5026191745" evidence="1">
    <location>
        <begin position="20"/>
        <end position="263"/>
    </location>
</feature>
<dbReference type="EMBL" id="WFLI01000046">
    <property type="protein sequence ID" value="KAB8059929.1"/>
    <property type="molecule type" value="Genomic_DNA"/>
</dbReference>
<proteinExistence type="predicted"/>
<dbReference type="AlphaFoldDB" id="A0A6I1HSD5"/>
<name>A0A6I1HSD5_9BURK</name>
<evidence type="ECO:0000256" key="1">
    <source>
        <dbReference type="SAM" id="SignalP"/>
    </source>
</evidence>
<comment type="caution">
    <text evidence="2">The sequence shown here is derived from an EMBL/GenBank/DDBJ whole genome shotgun (WGS) entry which is preliminary data.</text>
</comment>
<dbReference type="RefSeq" id="WP_152284886.1">
    <property type="nucleotide sequence ID" value="NZ_WFLI01000046.1"/>
</dbReference>
<organism evidence="2 3">
    <name type="scientific">Janthinobacterium violaceinigrum</name>
    <dbReference type="NCBI Taxonomy" id="2654252"/>
    <lineage>
        <taxon>Bacteria</taxon>
        <taxon>Pseudomonadati</taxon>
        <taxon>Pseudomonadota</taxon>
        <taxon>Betaproteobacteria</taxon>
        <taxon>Burkholderiales</taxon>
        <taxon>Oxalobacteraceae</taxon>
        <taxon>Janthinobacterium</taxon>
    </lineage>
</organism>
<keyword evidence="1" id="KW-0732">Signal</keyword>
<gene>
    <name evidence="2" type="ORF">GCN75_25640</name>
</gene>
<reference evidence="2 3" key="1">
    <citation type="submission" date="2019-10" db="EMBL/GenBank/DDBJ databases">
        <title>Three novel species isolated from a subtropical stream in China.</title>
        <authorList>
            <person name="Lu H."/>
        </authorList>
    </citation>
    <scope>NUCLEOTIDE SEQUENCE [LARGE SCALE GENOMIC DNA]</scope>
    <source>
        <strain evidence="2 3">FT13W</strain>
    </source>
</reference>
<feature type="signal peptide" evidence="1">
    <location>
        <begin position="1"/>
        <end position="19"/>
    </location>
</feature>
<keyword evidence="3" id="KW-1185">Reference proteome</keyword>